<name>A0ABY1P5G2_9HYPH</name>
<proteinExistence type="predicted"/>
<dbReference type="Gene3D" id="3.30.420.40">
    <property type="match status" value="1"/>
</dbReference>
<organism evidence="2 3">
    <name type="scientific">Roseibium denhamense</name>
    <dbReference type="NCBI Taxonomy" id="76305"/>
    <lineage>
        <taxon>Bacteria</taxon>
        <taxon>Pseudomonadati</taxon>
        <taxon>Pseudomonadota</taxon>
        <taxon>Alphaproteobacteria</taxon>
        <taxon>Hyphomicrobiales</taxon>
        <taxon>Stappiaceae</taxon>
        <taxon>Roseibium</taxon>
    </lineage>
</organism>
<reference evidence="2 3" key="1">
    <citation type="submission" date="2017-05" db="EMBL/GenBank/DDBJ databases">
        <authorList>
            <person name="Varghese N."/>
            <person name="Submissions S."/>
        </authorList>
    </citation>
    <scope>NUCLEOTIDE SEQUENCE [LARGE SCALE GENOMIC DNA]</scope>
    <source>
        <strain evidence="2 3">DSM 15949</strain>
    </source>
</reference>
<protein>
    <submittedName>
        <fullName evidence="2">tRNA threonylcarbamoyl adenosine modification protein YeaZ</fullName>
    </submittedName>
</protein>
<dbReference type="InterPro" id="IPR000905">
    <property type="entry name" value="Gcp-like_dom"/>
</dbReference>
<sequence>MKLAIQTSSGDYALGLIDGTGQLVNAISRAPDTAAAKNIGTLYSALMQKAGKETSALTGVMVDLGPGGLSSTRAGVSFANALSYGANLTLTGVSALEATMLDAKRKTDRPILAMRPSPGGACFWAYYEAGHSVASGCEAPDQLFSRLATEGKAFALAGPLRRIGTEALRATAAEQIDIPAADLACFAKTTPILPITNGTLTYLEPITNMDGAHHIAAKDLAS</sequence>
<dbReference type="InterPro" id="IPR043129">
    <property type="entry name" value="ATPase_NBD"/>
</dbReference>
<evidence type="ECO:0000313" key="2">
    <source>
        <dbReference type="EMBL" id="SMP26727.1"/>
    </source>
</evidence>
<comment type="caution">
    <text evidence="2">The sequence shown here is derived from an EMBL/GenBank/DDBJ whole genome shotgun (WGS) entry which is preliminary data.</text>
</comment>
<accession>A0ABY1P5G2</accession>
<dbReference type="EMBL" id="FXTT01000003">
    <property type="protein sequence ID" value="SMP26727.1"/>
    <property type="molecule type" value="Genomic_DNA"/>
</dbReference>
<evidence type="ECO:0000259" key="1">
    <source>
        <dbReference type="Pfam" id="PF00814"/>
    </source>
</evidence>
<dbReference type="Proteomes" id="UP001157914">
    <property type="component" value="Unassembled WGS sequence"/>
</dbReference>
<dbReference type="RefSeq" id="WP_196220632.1">
    <property type="nucleotide sequence ID" value="NZ_BAAAEA010000002.1"/>
</dbReference>
<keyword evidence="3" id="KW-1185">Reference proteome</keyword>
<evidence type="ECO:0000313" key="3">
    <source>
        <dbReference type="Proteomes" id="UP001157914"/>
    </source>
</evidence>
<feature type="domain" description="Gcp-like" evidence="1">
    <location>
        <begin position="36"/>
        <end position="113"/>
    </location>
</feature>
<dbReference type="Pfam" id="PF00814">
    <property type="entry name" value="TsaD"/>
    <property type="match status" value="1"/>
</dbReference>
<dbReference type="SUPFAM" id="SSF53067">
    <property type="entry name" value="Actin-like ATPase domain"/>
    <property type="match status" value="1"/>
</dbReference>
<gene>
    <name evidence="2" type="ORF">SAMN06265374_2770</name>
</gene>